<keyword evidence="1" id="KW-0812">Transmembrane</keyword>
<keyword evidence="3" id="KW-0966">Cell projection</keyword>
<name>L9ZQT6_9EURY</name>
<dbReference type="InterPro" id="IPR012859">
    <property type="entry name" value="Pilin_N_archaeal"/>
</dbReference>
<dbReference type="NCBIfam" id="TIGR02537">
    <property type="entry name" value="arch_flag_Nterm"/>
    <property type="match status" value="1"/>
</dbReference>
<dbReference type="AlphaFoldDB" id="L9ZQT6"/>
<feature type="transmembrane region" description="Helical" evidence="1">
    <location>
        <begin position="20"/>
        <end position="46"/>
    </location>
</feature>
<keyword evidence="3" id="KW-0282">Flagellum</keyword>
<dbReference type="EMBL" id="AOIL01000052">
    <property type="protein sequence ID" value="ELY87927.1"/>
    <property type="molecule type" value="Genomic_DNA"/>
</dbReference>
<keyword evidence="4" id="KW-1185">Reference proteome</keyword>
<dbReference type="InterPro" id="IPR013373">
    <property type="entry name" value="Flagellin/pilin_N_arc"/>
</dbReference>
<keyword evidence="3" id="KW-0969">Cilium</keyword>
<keyword evidence="1" id="KW-0472">Membrane</keyword>
<comment type="caution">
    <text evidence="3">The sequence shown here is derived from an EMBL/GenBank/DDBJ whole genome shotgun (WGS) entry which is preliminary data.</text>
</comment>
<dbReference type="OrthoDB" id="169907at2157"/>
<keyword evidence="1" id="KW-1133">Transmembrane helix</keyword>
<evidence type="ECO:0000256" key="1">
    <source>
        <dbReference type="SAM" id="Phobius"/>
    </source>
</evidence>
<dbReference type="Pfam" id="PF07790">
    <property type="entry name" value="Pilin_N"/>
    <property type="match status" value="1"/>
</dbReference>
<evidence type="ECO:0000313" key="3">
    <source>
        <dbReference type="EMBL" id="ELY87927.1"/>
    </source>
</evidence>
<dbReference type="STRING" id="1230458.C484_15979"/>
<accession>L9ZQT6</accession>
<sequence>MTMDLAKYRVKLIGNEEERAVSPVIGVILMVAITVILAAVIAAFVLDMGDSVGEGPVNAIVGTDVANDDGTIDVSIEDPQDASTFIIRSDDFNNVAEIELDVNAAGESATLSNSTSNFSGFSTDGSTSDYTLDSAGELTVVAQDGSAESQVSTGSWDFS</sequence>
<dbReference type="RefSeq" id="WP_006826854.1">
    <property type="nucleotide sequence ID" value="NZ_AOIL01000052.1"/>
</dbReference>
<organism evidence="3 4">
    <name type="scientific">Natrialba taiwanensis DSM 12281</name>
    <dbReference type="NCBI Taxonomy" id="1230458"/>
    <lineage>
        <taxon>Archaea</taxon>
        <taxon>Methanobacteriati</taxon>
        <taxon>Methanobacteriota</taxon>
        <taxon>Stenosarchaea group</taxon>
        <taxon>Halobacteria</taxon>
        <taxon>Halobacteriales</taxon>
        <taxon>Natrialbaceae</taxon>
        <taxon>Natrialba</taxon>
    </lineage>
</organism>
<evidence type="ECO:0000259" key="2">
    <source>
        <dbReference type="Pfam" id="PF07790"/>
    </source>
</evidence>
<feature type="domain" description="Archaeal Type IV pilin N-terminal" evidence="2">
    <location>
        <begin position="19"/>
        <end position="76"/>
    </location>
</feature>
<dbReference type="Proteomes" id="UP000011648">
    <property type="component" value="Unassembled WGS sequence"/>
</dbReference>
<evidence type="ECO:0000313" key="4">
    <source>
        <dbReference type="Proteomes" id="UP000011648"/>
    </source>
</evidence>
<protein>
    <submittedName>
        <fullName evidence="3">Flagellin domain-containing protein</fullName>
    </submittedName>
</protein>
<gene>
    <name evidence="3" type="ORF">C484_15979</name>
</gene>
<proteinExistence type="predicted"/>
<reference evidence="3 4" key="1">
    <citation type="journal article" date="2014" name="PLoS Genet.">
        <title>Phylogenetically driven sequencing of extremely halophilic archaea reveals strategies for static and dynamic osmo-response.</title>
        <authorList>
            <person name="Becker E.A."/>
            <person name="Seitzer P.M."/>
            <person name="Tritt A."/>
            <person name="Larsen D."/>
            <person name="Krusor M."/>
            <person name="Yao A.I."/>
            <person name="Wu D."/>
            <person name="Madern D."/>
            <person name="Eisen J.A."/>
            <person name="Darling A.E."/>
            <person name="Facciotti M.T."/>
        </authorList>
    </citation>
    <scope>NUCLEOTIDE SEQUENCE [LARGE SCALE GENOMIC DNA]</scope>
    <source>
        <strain evidence="3 4">DSM 12281</strain>
    </source>
</reference>